<comment type="caution">
    <text evidence="1">The sequence shown here is derived from an EMBL/GenBank/DDBJ whole genome shotgun (WGS) entry which is preliminary data.</text>
</comment>
<evidence type="ECO:0008006" key="3">
    <source>
        <dbReference type="Google" id="ProtNLM"/>
    </source>
</evidence>
<sequence length="144" mass="16010">MKKFFNGFIFLMIGVMLVIGGCASVEGPKCDQVLVYEQPYDLTYLRALEAMNEFQGWLLEATDKGTGAIRLRNTEYGHMFDRDKAVADVVVKRISKDKTSISLAPDSQMVLKGKELLEHIDTCLKSKPAHRKVDAPVTGDKKAG</sequence>
<gene>
    <name evidence="1" type="ORF">A3G33_01315</name>
</gene>
<protein>
    <recommendedName>
        <fullName evidence="3">DUF3568 family protein</fullName>
    </recommendedName>
</protein>
<organism evidence="1 2">
    <name type="scientific">Candidatus Danuiimicrobium aquiferis</name>
    <dbReference type="NCBI Taxonomy" id="1801832"/>
    <lineage>
        <taxon>Bacteria</taxon>
        <taxon>Pseudomonadati</taxon>
        <taxon>Candidatus Omnitrophota</taxon>
        <taxon>Candidatus Danuiimicrobium</taxon>
    </lineage>
</organism>
<dbReference type="PROSITE" id="PS51257">
    <property type="entry name" value="PROKAR_LIPOPROTEIN"/>
    <property type="match status" value="1"/>
</dbReference>
<dbReference type="AlphaFoldDB" id="A0A1G1L1L1"/>
<accession>A0A1G1L1L1</accession>
<proteinExistence type="predicted"/>
<dbReference type="Proteomes" id="UP000178187">
    <property type="component" value="Unassembled WGS sequence"/>
</dbReference>
<dbReference type="EMBL" id="MHFR01000016">
    <property type="protein sequence ID" value="OGW99043.1"/>
    <property type="molecule type" value="Genomic_DNA"/>
</dbReference>
<name>A0A1G1L1L1_9BACT</name>
<reference evidence="1 2" key="1">
    <citation type="journal article" date="2016" name="Nat. Commun.">
        <title>Thousands of microbial genomes shed light on interconnected biogeochemical processes in an aquifer system.</title>
        <authorList>
            <person name="Anantharaman K."/>
            <person name="Brown C.T."/>
            <person name="Hug L.A."/>
            <person name="Sharon I."/>
            <person name="Castelle C.J."/>
            <person name="Probst A.J."/>
            <person name="Thomas B.C."/>
            <person name="Singh A."/>
            <person name="Wilkins M.J."/>
            <person name="Karaoz U."/>
            <person name="Brodie E.L."/>
            <person name="Williams K.H."/>
            <person name="Hubbard S.S."/>
            <person name="Banfield J.F."/>
        </authorList>
    </citation>
    <scope>NUCLEOTIDE SEQUENCE [LARGE SCALE GENOMIC DNA]</scope>
</reference>
<evidence type="ECO:0000313" key="2">
    <source>
        <dbReference type="Proteomes" id="UP000178187"/>
    </source>
</evidence>
<evidence type="ECO:0000313" key="1">
    <source>
        <dbReference type="EMBL" id="OGW99043.1"/>
    </source>
</evidence>